<keyword evidence="1" id="KW-0812">Transmembrane</keyword>
<dbReference type="PANTHER" id="PTHR31157:SF1">
    <property type="entry name" value="SCP DOMAIN-CONTAINING PROTEIN"/>
    <property type="match status" value="1"/>
</dbReference>
<evidence type="ECO:0000256" key="1">
    <source>
        <dbReference type="SAM" id="Phobius"/>
    </source>
</evidence>
<keyword evidence="1" id="KW-1133">Transmembrane helix</keyword>
<dbReference type="Proteomes" id="UP000185491">
    <property type="component" value="Chromosome"/>
</dbReference>
<dbReference type="InterPro" id="IPR014044">
    <property type="entry name" value="CAP_dom"/>
</dbReference>
<evidence type="ECO:0000259" key="2">
    <source>
        <dbReference type="SMART" id="SM00198"/>
    </source>
</evidence>
<dbReference type="Pfam" id="PF00188">
    <property type="entry name" value="CAP"/>
    <property type="match status" value="1"/>
</dbReference>
<dbReference type="AlphaFoldDB" id="A0A1L7D168"/>
<dbReference type="Gene3D" id="3.40.33.10">
    <property type="entry name" value="CAP"/>
    <property type="match status" value="1"/>
</dbReference>
<dbReference type="STRING" id="161895.CPHO_02090"/>
<dbReference type="RefSeq" id="WP_075732793.1">
    <property type="nucleotide sequence ID" value="NZ_CP009249.1"/>
</dbReference>
<evidence type="ECO:0000313" key="4">
    <source>
        <dbReference type="Proteomes" id="UP000185491"/>
    </source>
</evidence>
<dbReference type="KEGG" id="cpho:CPHO_02090"/>
<dbReference type="CDD" id="cd05379">
    <property type="entry name" value="CAP_bacterial"/>
    <property type="match status" value="1"/>
</dbReference>
<keyword evidence="4" id="KW-1185">Reference proteome</keyword>
<feature type="domain" description="SCP" evidence="2">
    <location>
        <begin position="53"/>
        <end position="173"/>
    </location>
</feature>
<keyword evidence="1" id="KW-0472">Membrane</keyword>
<organism evidence="3 4">
    <name type="scientific">Corynebacterium phocae</name>
    <dbReference type="NCBI Taxonomy" id="161895"/>
    <lineage>
        <taxon>Bacteria</taxon>
        <taxon>Bacillati</taxon>
        <taxon>Actinomycetota</taxon>
        <taxon>Actinomycetes</taxon>
        <taxon>Mycobacteriales</taxon>
        <taxon>Corynebacteriaceae</taxon>
        <taxon>Corynebacterium</taxon>
    </lineage>
</organism>
<dbReference type="SMART" id="SM00198">
    <property type="entry name" value="SCP"/>
    <property type="match status" value="1"/>
</dbReference>
<dbReference type="SUPFAM" id="SSF55797">
    <property type="entry name" value="PR-1-like"/>
    <property type="match status" value="1"/>
</dbReference>
<name>A0A1L7D168_9CORY</name>
<protein>
    <recommendedName>
        <fullName evidence="2">SCP domain-containing protein</fullName>
    </recommendedName>
</protein>
<gene>
    <name evidence="3" type="ORF">CPHO_02090</name>
</gene>
<accession>A0A1L7D168</accession>
<sequence>MNFDSVGGALLGKFITLLVSVLTFFLTQAGLVHPGYSGNQSSEAAVSKVAVDSSPAAIAEATNSWRELHAVARLDRSPVLSAAAQRWANSMAASRDFRHDNLGSYLNSAGQRLVMSQNIFYSRTPAAPEDIIKAWNASRDGHAENQNFAHHQEIGVGVAYDSDGGMWVVQNFGTPLVFAEALRAAIR</sequence>
<reference evidence="3 4" key="1">
    <citation type="submission" date="2014-08" db="EMBL/GenBank/DDBJ databases">
        <title>Complete genome sequence of Corynebacterium phocae M408/89/1(T)(=DSM 44612(T)), isolated from the common seal (Phoca vitulina).</title>
        <authorList>
            <person name="Ruckert C."/>
            <person name="Albersmeier A."/>
            <person name="Winkler A."/>
            <person name="Kalinowski J."/>
        </authorList>
    </citation>
    <scope>NUCLEOTIDE SEQUENCE [LARGE SCALE GENOMIC DNA]</scope>
    <source>
        <strain evidence="3 4">M408/89/1</strain>
    </source>
</reference>
<dbReference type="InterPro" id="IPR035940">
    <property type="entry name" value="CAP_sf"/>
</dbReference>
<proteinExistence type="predicted"/>
<evidence type="ECO:0000313" key="3">
    <source>
        <dbReference type="EMBL" id="APT91896.1"/>
    </source>
</evidence>
<dbReference type="PANTHER" id="PTHR31157">
    <property type="entry name" value="SCP DOMAIN-CONTAINING PROTEIN"/>
    <property type="match status" value="1"/>
</dbReference>
<dbReference type="EMBL" id="CP009249">
    <property type="protein sequence ID" value="APT91896.1"/>
    <property type="molecule type" value="Genomic_DNA"/>
</dbReference>
<dbReference type="OrthoDB" id="68195at2"/>
<feature type="transmembrane region" description="Helical" evidence="1">
    <location>
        <begin position="6"/>
        <end position="26"/>
    </location>
</feature>